<evidence type="ECO:0000256" key="1">
    <source>
        <dbReference type="SAM" id="MobiDB-lite"/>
    </source>
</evidence>
<dbReference type="Proteomes" id="UP001151760">
    <property type="component" value="Unassembled WGS sequence"/>
</dbReference>
<organism evidence="2 3">
    <name type="scientific">Tanacetum coccineum</name>
    <dbReference type="NCBI Taxonomy" id="301880"/>
    <lineage>
        <taxon>Eukaryota</taxon>
        <taxon>Viridiplantae</taxon>
        <taxon>Streptophyta</taxon>
        <taxon>Embryophyta</taxon>
        <taxon>Tracheophyta</taxon>
        <taxon>Spermatophyta</taxon>
        <taxon>Magnoliopsida</taxon>
        <taxon>eudicotyledons</taxon>
        <taxon>Gunneridae</taxon>
        <taxon>Pentapetalae</taxon>
        <taxon>asterids</taxon>
        <taxon>campanulids</taxon>
        <taxon>Asterales</taxon>
        <taxon>Asteraceae</taxon>
        <taxon>Asteroideae</taxon>
        <taxon>Anthemideae</taxon>
        <taxon>Anthemidinae</taxon>
        <taxon>Tanacetum</taxon>
    </lineage>
</organism>
<reference evidence="2" key="1">
    <citation type="journal article" date="2022" name="Int. J. Mol. Sci.">
        <title>Draft Genome of Tanacetum Coccineum: Genomic Comparison of Closely Related Tanacetum-Family Plants.</title>
        <authorList>
            <person name="Yamashiro T."/>
            <person name="Shiraishi A."/>
            <person name="Nakayama K."/>
            <person name="Satake H."/>
        </authorList>
    </citation>
    <scope>NUCLEOTIDE SEQUENCE</scope>
</reference>
<dbReference type="EMBL" id="BQNB010018602">
    <property type="protein sequence ID" value="GJT76185.1"/>
    <property type="molecule type" value="Genomic_DNA"/>
</dbReference>
<comment type="caution">
    <text evidence="2">The sequence shown here is derived from an EMBL/GenBank/DDBJ whole genome shotgun (WGS) entry which is preliminary data.</text>
</comment>
<gene>
    <name evidence="2" type="ORF">Tco_1042910</name>
</gene>
<feature type="region of interest" description="Disordered" evidence="1">
    <location>
        <begin position="27"/>
        <end position="81"/>
    </location>
</feature>
<protein>
    <submittedName>
        <fullName evidence="2">Retrovirus-related pol polyprotein from transposon TNT 1-94</fullName>
    </submittedName>
</protein>
<proteinExistence type="predicted"/>
<reference evidence="2" key="2">
    <citation type="submission" date="2022-01" db="EMBL/GenBank/DDBJ databases">
        <authorList>
            <person name="Yamashiro T."/>
            <person name="Shiraishi A."/>
            <person name="Satake H."/>
            <person name="Nakayama K."/>
        </authorList>
    </citation>
    <scope>NUCLEOTIDE SEQUENCE</scope>
</reference>
<evidence type="ECO:0000313" key="2">
    <source>
        <dbReference type="EMBL" id="GJT76185.1"/>
    </source>
</evidence>
<feature type="compositionally biased region" description="Basic and acidic residues" evidence="1">
    <location>
        <begin position="58"/>
        <end position="73"/>
    </location>
</feature>
<sequence length="230" mass="26202">MYILSTTIASEANRPTSCFNRQHPIHHSQFQHQNLQKNPLTEDDPKSTRVLHPSHNLDTGDARKLEEYGDSTEKQSSVSCHRDIGPGRKAFDLRIICSNGLIKTAFLNGDLQEEVLYCQSALERFEDAGKSTHVYRLKKALYGLKHAPGGLNGNSQLNQGLDSEEWLAPYVLTAMENRVVELYFVEMNYQLADILTKALPRERFEFLLPRLGMKSLTPETLRRLQEGEDE</sequence>
<keyword evidence="3" id="KW-1185">Reference proteome</keyword>
<name>A0ABQ5GLS6_9ASTR</name>
<feature type="compositionally biased region" description="Polar residues" evidence="1">
    <location>
        <begin position="28"/>
        <end position="39"/>
    </location>
</feature>
<evidence type="ECO:0000313" key="3">
    <source>
        <dbReference type="Proteomes" id="UP001151760"/>
    </source>
</evidence>
<accession>A0ABQ5GLS6</accession>